<reference evidence="1" key="1">
    <citation type="submission" date="2018-05" db="EMBL/GenBank/DDBJ databases">
        <authorList>
            <person name="Lanie J.A."/>
            <person name="Ng W.-L."/>
            <person name="Kazmierczak K.M."/>
            <person name="Andrzejewski T.M."/>
            <person name="Davidsen T.M."/>
            <person name="Wayne K.J."/>
            <person name="Tettelin H."/>
            <person name="Glass J.I."/>
            <person name="Rusch D."/>
            <person name="Podicherti R."/>
            <person name="Tsui H.-C.T."/>
            <person name="Winkler M.E."/>
        </authorList>
    </citation>
    <scope>NUCLEOTIDE SEQUENCE</scope>
</reference>
<proteinExistence type="predicted"/>
<dbReference type="GO" id="GO:0005975">
    <property type="term" value="P:carbohydrate metabolic process"/>
    <property type="evidence" value="ECO:0007669"/>
    <property type="project" value="InterPro"/>
</dbReference>
<dbReference type="AlphaFoldDB" id="A0A382F3W8"/>
<dbReference type="EMBL" id="UINC01047592">
    <property type="protein sequence ID" value="SVB57044.1"/>
    <property type="molecule type" value="Genomic_DNA"/>
</dbReference>
<dbReference type="Gene3D" id="1.50.10.10">
    <property type="match status" value="1"/>
</dbReference>
<dbReference type="InterPro" id="IPR012341">
    <property type="entry name" value="6hp_glycosidase-like_sf"/>
</dbReference>
<protein>
    <submittedName>
        <fullName evidence="1">Uncharacterized protein</fullName>
    </submittedName>
</protein>
<feature type="non-terminal residue" evidence="1">
    <location>
        <position position="1"/>
    </location>
</feature>
<feature type="non-terminal residue" evidence="1">
    <location>
        <position position="323"/>
    </location>
</feature>
<sequence length="323" mass="35683">VPYRNVHLPEATSTTHLRAAAVDYGVIAKTMMEAIVERCERDADYPFIDTKLDLITGRDFAPDDPIRGRSAIYGWIQGRGLEAVASHGGWWERRGESRDLVDRMRAVAADVLAQLRRMRANNEGRLSFFMTPSGEPFRLDDAERPVTFAVAEDAPYGFSDLFCAKGMFAAAQWLGDKAASAEALAYIHAVDDAIVKRTFRSDQISLDPKNRAEPRAGYHTHGAAMIQLGAWAMLTTAGEVDGVDGGLRLIDYELTHHANIDGRWTHLQEGDFWEAIDDEDRPCVEADGVILSDPGHSLEFVGLAMKFIGVAEPLANPAQLERL</sequence>
<evidence type="ECO:0000313" key="1">
    <source>
        <dbReference type="EMBL" id="SVB57044.1"/>
    </source>
</evidence>
<organism evidence="1">
    <name type="scientific">marine metagenome</name>
    <dbReference type="NCBI Taxonomy" id="408172"/>
    <lineage>
        <taxon>unclassified sequences</taxon>
        <taxon>metagenomes</taxon>
        <taxon>ecological metagenomes</taxon>
    </lineage>
</organism>
<gene>
    <name evidence="1" type="ORF">METZ01_LOCUS209898</name>
</gene>
<name>A0A382F3W8_9ZZZZ</name>
<accession>A0A382F3W8</accession>